<dbReference type="RefSeq" id="XP_040702994.1">
    <property type="nucleotide sequence ID" value="XM_040847077.1"/>
</dbReference>
<dbReference type="GeneID" id="63763150"/>
<dbReference type="EMBL" id="KV878586">
    <property type="protein sequence ID" value="OJJ59188.1"/>
    <property type="molecule type" value="Genomic_DNA"/>
</dbReference>
<proteinExistence type="predicted"/>
<protein>
    <recommendedName>
        <fullName evidence="1">AB hydrolase-1 domain-containing protein</fullName>
    </recommendedName>
</protein>
<dbReference type="PANTHER" id="PTHR43194">
    <property type="entry name" value="HYDROLASE ALPHA/BETA FOLD FAMILY"/>
    <property type="match status" value="1"/>
</dbReference>
<dbReference type="InterPro" id="IPR000073">
    <property type="entry name" value="AB_hydrolase_1"/>
</dbReference>
<gene>
    <name evidence="2" type="ORF">ASPSYDRAFT_45611</name>
</gene>
<reference evidence="3" key="1">
    <citation type="journal article" date="2017" name="Genome Biol.">
        <title>Comparative genomics reveals high biological diversity and specific adaptations in the industrially and medically important fungal genus Aspergillus.</title>
        <authorList>
            <person name="de Vries R.P."/>
            <person name="Riley R."/>
            <person name="Wiebenga A."/>
            <person name="Aguilar-Osorio G."/>
            <person name="Amillis S."/>
            <person name="Uchima C.A."/>
            <person name="Anderluh G."/>
            <person name="Asadollahi M."/>
            <person name="Askin M."/>
            <person name="Barry K."/>
            <person name="Battaglia E."/>
            <person name="Bayram O."/>
            <person name="Benocci T."/>
            <person name="Braus-Stromeyer S.A."/>
            <person name="Caldana C."/>
            <person name="Canovas D."/>
            <person name="Cerqueira G.C."/>
            <person name="Chen F."/>
            <person name="Chen W."/>
            <person name="Choi C."/>
            <person name="Clum A."/>
            <person name="Dos Santos R.A."/>
            <person name="Damasio A.R."/>
            <person name="Diallinas G."/>
            <person name="Emri T."/>
            <person name="Fekete E."/>
            <person name="Flipphi M."/>
            <person name="Freyberg S."/>
            <person name="Gallo A."/>
            <person name="Gournas C."/>
            <person name="Habgood R."/>
            <person name="Hainaut M."/>
            <person name="Harispe M.L."/>
            <person name="Henrissat B."/>
            <person name="Hilden K.S."/>
            <person name="Hope R."/>
            <person name="Hossain A."/>
            <person name="Karabika E."/>
            <person name="Karaffa L."/>
            <person name="Karanyi Z."/>
            <person name="Krasevec N."/>
            <person name="Kuo A."/>
            <person name="Kusch H."/>
            <person name="LaButti K."/>
            <person name="Lagendijk E.L."/>
            <person name="Lapidus A."/>
            <person name="Levasseur A."/>
            <person name="Lindquist E."/>
            <person name="Lipzen A."/>
            <person name="Logrieco A.F."/>
            <person name="MacCabe A."/>
            <person name="Maekelae M.R."/>
            <person name="Malavazi I."/>
            <person name="Melin P."/>
            <person name="Meyer V."/>
            <person name="Mielnichuk N."/>
            <person name="Miskei M."/>
            <person name="Molnar A.P."/>
            <person name="Mule G."/>
            <person name="Ngan C.Y."/>
            <person name="Orejas M."/>
            <person name="Orosz E."/>
            <person name="Ouedraogo J.P."/>
            <person name="Overkamp K.M."/>
            <person name="Park H.-S."/>
            <person name="Perrone G."/>
            <person name="Piumi F."/>
            <person name="Punt P.J."/>
            <person name="Ram A.F."/>
            <person name="Ramon A."/>
            <person name="Rauscher S."/>
            <person name="Record E."/>
            <person name="Riano-Pachon D.M."/>
            <person name="Robert V."/>
            <person name="Roehrig J."/>
            <person name="Ruller R."/>
            <person name="Salamov A."/>
            <person name="Salih N.S."/>
            <person name="Samson R.A."/>
            <person name="Sandor E."/>
            <person name="Sanguinetti M."/>
            <person name="Schuetze T."/>
            <person name="Sepcic K."/>
            <person name="Shelest E."/>
            <person name="Sherlock G."/>
            <person name="Sophianopoulou V."/>
            <person name="Squina F.M."/>
            <person name="Sun H."/>
            <person name="Susca A."/>
            <person name="Todd R.B."/>
            <person name="Tsang A."/>
            <person name="Unkles S.E."/>
            <person name="van de Wiele N."/>
            <person name="van Rossen-Uffink D."/>
            <person name="Oliveira J.V."/>
            <person name="Vesth T.C."/>
            <person name="Visser J."/>
            <person name="Yu J.-H."/>
            <person name="Zhou M."/>
            <person name="Andersen M.R."/>
            <person name="Archer D.B."/>
            <person name="Baker S.E."/>
            <person name="Benoit I."/>
            <person name="Brakhage A.A."/>
            <person name="Braus G.H."/>
            <person name="Fischer R."/>
            <person name="Frisvad J.C."/>
            <person name="Goldman G.H."/>
            <person name="Houbraken J."/>
            <person name="Oakley B."/>
            <person name="Pocsi I."/>
            <person name="Scazzocchio C."/>
            <person name="Seiboth B."/>
            <person name="vanKuyk P.A."/>
            <person name="Wortman J."/>
            <person name="Dyer P.S."/>
            <person name="Grigoriev I.V."/>
        </authorList>
    </citation>
    <scope>NUCLEOTIDE SEQUENCE [LARGE SCALE GENOMIC DNA]</scope>
    <source>
        <strain evidence="3">CBS 593.65</strain>
    </source>
</reference>
<sequence>MASEGITLNENFTHQSSTHSTTIHWTTLGEPTNPPLIFIHGTPWSSVLWHPYAKALSSTYNAYLFDNPGFGESPGRTPLQPSPTPPNNTNEIASLDASLAGQAESFAALYHFWGFKEDNLPHVIAHDVGGLISLRGFLLHGCKYASLCLIDVVALRPFGSPFFTVVGQNPDVFTSIPEAVFEGMLREYIRGAAFRPIPAEIEERLLRPWLSSRGGRRRGIGFIRQIAQADARDVEDVEGRYGEVGSVMPVKVLWGIEDRWIPAERAKELAWRMGARETVLIEDAGHLVMVDQPERVAIEIMGWMMRVTRSGNNQRSIGLRQYVCEQTAAA</sequence>
<dbReference type="Proteomes" id="UP000184356">
    <property type="component" value="Unassembled WGS sequence"/>
</dbReference>
<dbReference type="OrthoDB" id="6431331at2759"/>
<evidence type="ECO:0000313" key="3">
    <source>
        <dbReference type="Proteomes" id="UP000184356"/>
    </source>
</evidence>
<accession>A0A1L9TID4</accession>
<dbReference type="PANTHER" id="PTHR43194:SF5">
    <property type="entry name" value="PIMELOYL-[ACYL-CARRIER PROTEIN] METHYL ESTER ESTERASE"/>
    <property type="match status" value="1"/>
</dbReference>
<dbReference type="SUPFAM" id="SSF53474">
    <property type="entry name" value="alpha/beta-Hydrolases"/>
    <property type="match status" value="1"/>
</dbReference>
<evidence type="ECO:0000313" key="2">
    <source>
        <dbReference type="EMBL" id="OJJ59188.1"/>
    </source>
</evidence>
<organism evidence="2 3">
    <name type="scientific">Aspergillus sydowii CBS 593.65</name>
    <dbReference type="NCBI Taxonomy" id="1036612"/>
    <lineage>
        <taxon>Eukaryota</taxon>
        <taxon>Fungi</taxon>
        <taxon>Dikarya</taxon>
        <taxon>Ascomycota</taxon>
        <taxon>Pezizomycotina</taxon>
        <taxon>Eurotiomycetes</taxon>
        <taxon>Eurotiomycetidae</taxon>
        <taxon>Eurotiales</taxon>
        <taxon>Aspergillaceae</taxon>
        <taxon>Aspergillus</taxon>
        <taxon>Aspergillus subgen. Nidulantes</taxon>
    </lineage>
</organism>
<dbReference type="VEuPathDB" id="FungiDB:ASPSYDRAFT_45611"/>
<dbReference type="Gene3D" id="3.40.50.1820">
    <property type="entry name" value="alpha/beta hydrolase"/>
    <property type="match status" value="1"/>
</dbReference>
<dbReference type="Pfam" id="PF12697">
    <property type="entry name" value="Abhydrolase_6"/>
    <property type="match status" value="1"/>
</dbReference>
<dbReference type="AlphaFoldDB" id="A0A1L9TID4"/>
<evidence type="ECO:0000259" key="1">
    <source>
        <dbReference type="Pfam" id="PF12697"/>
    </source>
</evidence>
<dbReference type="InterPro" id="IPR050228">
    <property type="entry name" value="Carboxylesterase_BioH"/>
</dbReference>
<name>A0A1L9TID4_9EURO</name>
<dbReference type="InterPro" id="IPR029058">
    <property type="entry name" value="AB_hydrolase_fold"/>
</dbReference>
<keyword evidence="3" id="KW-1185">Reference proteome</keyword>
<feature type="domain" description="AB hydrolase-1" evidence="1">
    <location>
        <begin position="36"/>
        <end position="297"/>
    </location>
</feature>